<comment type="caution">
    <text evidence="1">The sequence shown here is derived from an EMBL/GenBank/DDBJ whole genome shotgun (WGS) entry which is preliminary data.</text>
</comment>
<sequence length="84" mass="9382">MVKLKPSVKTALVLLIGYAAHQGNPQYELNIGASPQGTEATQRVIERPRYSLPFNSQYNSQDAFARWASAYQARLNQGELTAER</sequence>
<gene>
    <name evidence="1" type="ORF">B0I24_10386</name>
    <name evidence="2" type="ORF">CWE07_03810</name>
</gene>
<dbReference type="EMBL" id="PIPK01000002">
    <property type="protein sequence ID" value="RUO27747.1"/>
    <property type="molecule type" value="Genomic_DNA"/>
</dbReference>
<protein>
    <submittedName>
        <fullName evidence="1">Uncharacterized protein</fullName>
    </submittedName>
</protein>
<dbReference type="EMBL" id="QLMD01000003">
    <property type="protein sequence ID" value="RAJ99092.1"/>
    <property type="molecule type" value="Genomic_DNA"/>
</dbReference>
<dbReference type="Proteomes" id="UP000287865">
    <property type="component" value="Unassembled WGS sequence"/>
</dbReference>
<evidence type="ECO:0000313" key="2">
    <source>
        <dbReference type="EMBL" id="RUO27747.1"/>
    </source>
</evidence>
<evidence type="ECO:0000313" key="4">
    <source>
        <dbReference type="Proteomes" id="UP000287865"/>
    </source>
</evidence>
<evidence type="ECO:0000313" key="1">
    <source>
        <dbReference type="EMBL" id="RAJ99092.1"/>
    </source>
</evidence>
<evidence type="ECO:0000313" key="3">
    <source>
        <dbReference type="Proteomes" id="UP000249203"/>
    </source>
</evidence>
<dbReference type="RefSeq" id="WP_111568713.1">
    <property type="nucleotide sequence ID" value="NZ_PIPK01000002.1"/>
</dbReference>
<name>A0A327X376_9GAMM</name>
<proteinExistence type="predicted"/>
<organism evidence="1 3">
    <name type="scientific">Aliidiomarina maris</name>
    <dbReference type="NCBI Taxonomy" id="531312"/>
    <lineage>
        <taxon>Bacteria</taxon>
        <taxon>Pseudomonadati</taxon>
        <taxon>Pseudomonadota</taxon>
        <taxon>Gammaproteobacteria</taxon>
        <taxon>Alteromonadales</taxon>
        <taxon>Idiomarinaceae</taxon>
        <taxon>Aliidiomarina</taxon>
    </lineage>
</organism>
<accession>A0A327X376</accession>
<keyword evidence="4" id="KW-1185">Reference proteome</keyword>
<reference evidence="1 3" key="2">
    <citation type="submission" date="2018-06" db="EMBL/GenBank/DDBJ databases">
        <title>Genomic Encyclopedia of Type Strains, Phase III (KMG-III): the genomes of soil and plant-associated and newly described type strains.</title>
        <authorList>
            <person name="Whitman W."/>
        </authorList>
    </citation>
    <scope>NUCLEOTIDE SEQUENCE [LARGE SCALE GENOMIC DNA]</scope>
    <source>
        <strain evidence="1 3">CGMCC 1.15366</strain>
    </source>
</reference>
<reference evidence="2 4" key="1">
    <citation type="journal article" date="2018" name="Front. Microbiol.">
        <title>Genome-Based Analysis Reveals the Taxonomy and Diversity of the Family Idiomarinaceae.</title>
        <authorList>
            <person name="Liu Y."/>
            <person name="Lai Q."/>
            <person name="Shao Z."/>
        </authorList>
    </citation>
    <scope>NUCLEOTIDE SEQUENCE [LARGE SCALE GENOMIC DNA]</scope>
    <source>
        <strain evidence="2 4">CF12-14</strain>
    </source>
</reference>
<dbReference type="Proteomes" id="UP000249203">
    <property type="component" value="Unassembled WGS sequence"/>
</dbReference>
<dbReference type="AlphaFoldDB" id="A0A327X376"/>